<evidence type="ECO:0000256" key="9">
    <source>
        <dbReference type="RuleBase" id="RU004241"/>
    </source>
</evidence>
<sequence>MHPYHISYFSSSGAHSFGRTHCRYIHDRLYNFSGNGEPDPDLSPSLLSDLQKQCKPAKGISDPMVFLNPDSGDGYKFSNSYYKRILDKKAVLGIDQDLSYGNDTADISDEFAGDFEYFRRMFALAISRMGNLGVMTGRNQTKLQVYKQG</sequence>
<evidence type="ECO:0000259" key="10">
    <source>
        <dbReference type="PROSITE" id="PS50873"/>
    </source>
</evidence>
<keyword evidence="6 7" id="KW-0408">Iron</keyword>
<keyword evidence="3" id="KW-0349">Heme</keyword>
<evidence type="ECO:0000256" key="8">
    <source>
        <dbReference type="PIRSR" id="PIRSR600823-5"/>
    </source>
</evidence>
<proteinExistence type="inferred from homology"/>
<feature type="disulfide bond" evidence="8">
    <location>
        <begin position="22"/>
        <end position="54"/>
    </location>
</feature>
<comment type="catalytic activity">
    <reaction evidence="1">
        <text>2 a phenolic donor + H2O2 = 2 a phenolic radical donor + 2 H2O</text>
        <dbReference type="Rhea" id="RHEA:56136"/>
        <dbReference type="ChEBI" id="CHEBI:15377"/>
        <dbReference type="ChEBI" id="CHEBI:16240"/>
        <dbReference type="ChEBI" id="CHEBI:139520"/>
        <dbReference type="ChEBI" id="CHEBI:139521"/>
        <dbReference type="EC" id="1.11.1.7"/>
    </reaction>
</comment>
<evidence type="ECO:0000256" key="6">
    <source>
        <dbReference type="ARBA" id="ARBA00023004"/>
    </source>
</evidence>
<dbReference type="Proteomes" id="UP000017836">
    <property type="component" value="Unassembled WGS sequence"/>
</dbReference>
<accession>U5DFJ6</accession>
<keyword evidence="5" id="KW-0560">Oxidoreductase</keyword>
<dbReference type="InterPro" id="IPR010255">
    <property type="entry name" value="Haem_peroxidase_sf"/>
</dbReference>
<evidence type="ECO:0000256" key="2">
    <source>
        <dbReference type="ARBA" id="ARBA00022559"/>
    </source>
</evidence>
<dbReference type="GO" id="GO:0046872">
    <property type="term" value="F:metal ion binding"/>
    <property type="evidence" value="ECO:0007669"/>
    <property type="project" value="UniProtKB-KW"/>
</dbReference>
<dbReference type="PANTHER" id="PTHR31517">
    <property type="match status" value="1"/>
</dbReference>
<dbReference type="InterPro" id="IPR000823">
    <property type="entry name" value="Peroxidase_pln"/>
</dbReference>
<dbReference type="GO" id="GO:0006979">
    <property type="term" value="P:response to oxidative stress"/>
    <property type="evidence" value="ECO:0007669"/>
    <property type="project" value="InterPro"/>
</dbReference>
<name>U5DFJ6_AMBTC</name>
<dbReference type="Gramene" id="ERN20232">
    <property type="protein sequence ID" value="ERN20232"/>
    <property type="gene ID" value="AMTR_s00066p00146820"/>
</dbReference>
<evidence type="ECO:0000256" key="3">
    <source>
        <dbReference type="ARBA" id="ARBA00022617"/>
    </source>
</evidence>
<evidence type="ECO:0000313" key="11">
    <source>
        <dbReference type="EMBL" id="ERN20232.1"/>
    </source>
</evidence>
<dbReference type="PROSITE" id="PS50873">
    <property type="entry name" value="PEROXIDASE_4"/>
    <property type="match status" value="1"/>
</dbReference>
<dbReference type="AlphaFoldDB" id="U5DFJ6"/>
<reference evidence="12" key="1">
    <citation type="journal article" date="2013" name="Science">
        <title>The Amborella genome and the evolution of flowering plants.</title>
        <authorList>
            <consortium name="Amborella Genome Project"/>
        </authorList>
    </citation>
    <scope>NUCLEOTIDE SEQUENCE [LARGE SCALE GENOMIC DNA]</scope>
</reference>
<keyword evidence="4 7" id="KW-0479">Metal-binding</keyword>
<organism evidence="11 12">
    <name type="scientific">Amborella trichopoda</name>
    <dbReference type="NCBI Taxonomy" id="13333"/>
    <lineage>
        <taxon>Eukaryota</taxon>
        <taxon>Viridiplantae</taxon>
        <taxon>Streptophyta</taxon>
        <taxon>Embryophyta</taxon>
        <taxon>Tracheophyta</taxon>
        <taxon>Spermatophyta</taxon>
        <taxon>Magnoliopsida</taxon>
        <taxon>Amborellales</taxon>
        <taxon>Amborellaceae</taxon>
        <taxon>Amborella</taxon>
    </lineage>
</organism>
<dbReference type="InterPro" id="IPR002016">
    <property type="entry name" value="Haem_peroxidase"/>
</dbReference>
<comment type="cofactor">
    <cofactor evidence="7">
        <name>Ca(2+)</name>
        <dbReference type="ChEBI" id="CHEBI:29108"/>
    </cofactor>
    <text evidence="7">Binds 2 calcium ions per subunit.</text>
</comment>
<feature type="domain" description="Plant heme peroxidase family profile" evidence="10">
    <location>
        <begin position="1"/>
        <end position="149"/>
    </location>
</feature>
<dbReference type="Gene3D" id="1.10.520.10">
    <property type="match status" value="1"/>
</dbReference>
<dbReference type="HOGENOM" id="CLU_010543_7_1_1"/>
<dbReference type="GO" id="GO:0020037">
    <property type="term" value="F:heme binding"/>
    <property type="evidence" value="ECO:0007669"/>
    <property type="project" value="InterPro"/>
</dbReference>
<dbReference type="Gene3D" id="1.10.420.10">
    <property type="entry name" value="Peroxidase, domain 2"/>
    <property type="match status" value="1"/>
</dbReference>
<dbReference type="eggNOG" id="ENOG502QRTQ">
    <property type="taxonomic scope" value="Eukaryota"/>
</dbReference>
<comment type="similarity">
    <text evidence="9">Belongs to the peroxidase family.</text>
</comment>
<dbReference type="OMA" id="LSHEAFF"/>
<keyword evidence="8" id="KW-1015">Disulfide bond</keyword>
<dbReference type="EMBL" id="KI392060">
    <property type="protein sequence ID" value="ERN20232.1"/>
    <property type="molecule type" value="Genomic_DNA"/>
</dbReference>
<keyword evidence="7" id="KW-0106">Calcium</keyword>
<protein>
    <recommendedName>
        <fullName evidence="10">Plant heme peroxidase family profile domain-containing protein</fullName>
    </recommendedName>
</protein>
<dbReference type="PANTHER" id="PTHR31517:SF84">
    <property type="entry name" value="PEROXIDASE"/>
    <property type="match status" value="1"/>
</dbReference>
<dbReference type="STRING" id="13333.U5DFJ6"/>
<evidence type="ECO:0000313" key="12">
    <source>
        <dbReference type="Proteomes" id="UP000017836"/>
    </source>
</evidence>
<dbReference type="PRINTS" id="PR00461">
    <property type="entry name" value="PLPEROXIDASE"/>
</dbReference>
<dbReference type="SUPFAM" id="SSF48113">
    <property type="entry name" value="Heme-dependent peroxidases"/>
    <property type="match status" value="1"/>
</dbReference>
<evidence type="ECO:0000256" key="1">
    <source>
        <dbReference type="ARBA" id="ARBA00000189"/>
    </source>
</evidence>
<feature type="binding site" evidence="7">
    <location>
        <position position="70"/>
    </location>
    <ligand>
        <name>Ca(2+)</name>
        <dbReference type="ChEBI" id="CHEBI:29108"/>
        <label>2</label>
    </ligand>
</feature>
<dbReference type="Pfam" id="PF00141">
    <property type="entry name" value="peroxidase"/>
    <property type="match status" value="1"/>
</dbReference>
<dbReference type="GO" id="GO:0140825">
    <property type="term" value="F:lactoperoxidase activity"/>
    <property type="evidence" value="ECO:0007669"/>
    <property type="project" value="UniProtKB-EC"/>
</dbReference>
<comment type="cofactor">
    <cofactor evidence="7">
        <name>heme b</name>
        <dbReference type="ChEBI" id="CHEBI:60344"/>
    </cofactor>
    <text evidence="7">Binds 1 heme b (iron(II)-protoporphyrin IX) group per subunit.</text>
</comment>
<gene>
    <name evidence="11" type="ORF">AMTR_s00066p00146820</name>
</gene>
<keyword evidence="2" id="KW-0575">Peroxidase</keyword>
<evidence type="ECO:0000256" key="7">
    <source>
        <dbReference type="PIRSR" id="PIRSR600823-3"/>
    </source>
</evidence>
<feature type="binding site" description="axial binding residue" evidence="7">
    <location>
        <position position="15"/>
    </location>
    <ligand>
        <name>heme b</name>
        <dbReference type="ChEBI" id="CHEBI:60344"/>
    </ligand>
    <ligandPart>
        <name>Fe</name>
        <dbReference type="ChEBI" id="CHEBI:18248"/>
    </ligandPart>
</feature>
<evidence type="ECO:0000256" key="5">
    <source>
        <dbReference type="ARBA" id="ARBA00023002"/>
    </source>
</evidence>
<keyword evidence="12" id="KW-1185">Reference proteome</keyword>
<evidence type="ECO:0000256" key="4">
    <source>
        <dbReference type="ARBA" id="ARBA00022723"/>
    </source>
</evidence>